<dbReference type="InterPro" id="IPR006186">
    <property type="entry name" value="Ser/Thr-sp_prot-phosphatase"/>
</dbReference>
<accession>A0A177WJK4</accession>
<evidence type="ECO:0000256" key="6">
    <source>
        <dbReference type="ARBA" id="ARBA00022723"/>
    </source>
</evidence>
<keyword evidence="8" id="KW-0378">Hydrolase</keyword>
<evidence type="ECO:0000256" key="9">
    <source>
        <dbReference type="ARBA" id="ARBA00022803"/>
    </source>
</evidence>
<feature type="active site" description="Proton donor/acceptor" evidence="16">
    <location>
        <position position="246"/>
    </location>
</feature>
<comment type="similarity">
    <text evidence="4">Belongs to the PPP phosphatase family. PP-5 (PP-T) subfamily.</text>
</comment>
<dbReference type="SUPFAM" id="SSF48452">
    <property type="entry name" value="TPR-like"/>
    <property type="match status" value="1"/>
</dbReference>
<keyword evidence="9" id="KW-0802">TPR repeat</keyword>
<evidence type="ECO:0000313" key="19">
    <source>
        <dbReference type="Proteomes" id="UP000077115"/>
    </source>
</evidence>
<proteinExistence type="inferred from homology"/>
<dbReference type="PIRSF" id="PIRSF033096">
    <property type="entry name" value="PPPtase_5"/>
    <property type="match status" value="1"/>
</dbReference>
<name>A0A177WJK4_BATDL</name>
<protein>
    <recommendedName>
        <fullName evidence="15">Serine/threonine-protein phosphatase T</fullName>
        <ecNumber evidence="5">3.1.3.16</ecNumber>
    </recommendedName>
</protein>
<dbReference type="Gene3D" id="3.60.21.10">
    <property type="match status" value="1"/>
</dbReference>
<evidence type="ECO:0000256" key="10">
    <source>
        <dbReference type="ARBA" id="ARBA00022912"/>
    </source>
</evidence>
<dbReference type="InterPro" id="IPR011990">
    <property type="entry name" value="TPR-like_helical_dom_sf"/>
</dbReference>
<evidence type="ECO:0000256" key="14">
    <source>
        <dbReference type="ARBA" id="ARBA00048832"/>
    </source>
</evidence>
<keyword evidence="11" id="KW-0464">Manganese</keyword>
<dbReference type="PANTHER" id="PTHR45668:SF5">
    <property type="entry name" value="SERINE_THREONINE-PROTEIN PHOSPHATASE 5"/>
    <property type="match status" value="1"/>
</dbReference>
<dbReference type="PRINTS" id="PR00114">
    <property type="entry name" value="STPHPHTASE"/>
</dbReference>
<dbReference type="FunFam" id="3.60.21.10:FF:000036">
    <property type="entry name" value="Serine/threonine protein phosphatase 5"/>
    <property type="match status" value="1"/>
</dbReference>
<evidence type="ECO:0000256" key="4">
    <source>
        <dbReference type="ARBA" id="ARBA00008786"/>
    </source>
</evidence>
<comment type="cofactor">
    <cofactor evidence="1">
        <name>Mn(2+)</name>
        <dbReference type="ChEBI" id="CHEBI:29035"/>
    </cofactor>
</comment>
<dbReference type="EC" id="3.1.3.16" evidence="5"/>
<reference evidence="18 19" key="2">
    <citation type="submission" date="2016-05" db="EMBL/GenBank/DDBJ databases">
        <title>Lineage-specific infection strategies underlie the spectrum of fungal disease in amphibians.</title>
        <authorList>
            <person name="Cuomo C.A."/>
            <person name="Farrer R.A."/>
            <person name="James T."/>
            <person name="Longcore J."/>
            <person name="Birren B."/>
        </authorList>
    </citation>
    <scope>NUCLEOTIDE SEQUENCE [LARGE SCALE GENOMIC DNA]</scope>
    <source>
        <strain evidence="18 19">JEL423</strain>
    </source>
</reference>
<comment type="catalytic activity">
    <reaction evidence="13">
        <text>O-phospho-L-seryl-[protein] + H2O = L-seryl-[protein] + phosphate</text>
        <dbReference type="Rhea" id="RHEA:20629"/>
        <dbReference type="Rhea" id="RHEA-COMP:9863"/>
        <dbReference type="Rhea" id="RHEA-COMP:11604"/>
        <dbReference type="ChEBI" id="CHEBI:15377"/>
        <dbReference type="ChEBI" id="CHEBI:29999"/>
        <dbReference type="ChEBI" id="CHEBI:43474"/>
        <dbReference type="ChEBI" id="CHEBI:83421"/>
        <dbReference type="EC" id="3.1.3.16"/>
    </reaction>
    <physiologicalReaction direction="left-to-right" evidence="13">
        <dbReference type="Rhea" id="RHEA:20630"/>
    </physiologicalReaction>
</comment>
<dbReference type="GO" id="GO:0004722">
    <property type="term" value="F:protein serine/threonine phosphatase activity"/>
    <property type="evidence" value="ECO:0007669"/>
    <property type="project" value="UniProtKB-EC"/>
</dbReference>
<dbReference type="InterPro" id="IPR013235">
    <property type="entry name" value="PPP_dom"/>
</dbReference>
<dbReference type="eggNOG" id="KOG0376">
    <property type="taxonomic scope" value="Eukaryota"/>
</dbReference>
<dbReference type="SUPFAM" id="SSF56300">
    <property type="entry name" value="Metallo-dependent phosphatases"/>
    <property type="match status" value="1"/>
</dbReference>
<dbReference type="PANTHER" id="PTHR45668">
    <property type="entry name" value="SERINE/THREONINE-PROTEIN PHOSPHATASE 5-RELATED"/>
    <property type="match status" value="1"/>
</dbReference>
<dbReference type="GO" id="GO:0046872">
    <property type="term" value="F:metal ion binding"/>
    <property type="evidence" value="ECO:0007669"/>
    <property type="project" value="UniProtKB-KW"/>
</dbReference>
<keyword evidence="10" id="KW-0904">Protein phosphatase</keyword>
<dbReference type="GO" id="GO:0005634">
    <property type="term" value="C:nucleus"/>
    <property type="evidence" value="ECO:0007669"/>
    <property type="project" value="UniProtKB-SubCell"/>
</dbReference>
<keyword evidence="12" id="KW-0539">Nucleus</keyword>
<evidence type="ECO:0000256" key="12">
    <source>
        <dbReference type="ARBA" id="ARBA00023242"/>
    </source>
</evidence>
<evidence type="ECO:0000313" key="18">
    <source>
        <dbReference type="EMBL" id="OAJ40308.1"/>
    </source>
</evidence>
<dbReference type="Pfam" id="PF00149">
    <property type="entry name" value="Metallophos"/>
    <property type="match status" value="1"/>
</dbReference>
<evidence type="ECO:0000256" key="11">
    <source>
        <dbReference type="ARBA" id="ARBA00023211"/>
    </source>
</evidence>
<dbReference type="EMBL" id="DS022304">
    <property type="protein sequence ID" value="OAJ40308.1"/>
    <property type="molecule type" value="Genomic_DNA"/>
</dbReference>
<comment type="cofactor">
    <cofactor evidence="2">
        <name>Mg(2+)</name>
        <dbReference type="ChEBI" id="CHEBI:18420"/>
    </cofactor>
</comment>
<comment type="subcellular location">
    <subcellularLocation>
        <location evidence="3">Nucleus</location>
    </subcellularLocation>
</comment>
<dbReference type="Proteomes" id="UP000077115">
    <property type="component" value="Unassembled WGS sequence"/>
</dbReference>
<evidence type="ECO:0000256" key="8">
    <source>
        <dbReference type="ARBA" id="ARBA00022801"/>
    </source>
</evidence>
<evidence type="ECO:0000256" key="15">
    <source>
        <dbReference type="ARBA" id="ARBA00073946"/>
    </source>
</evidence>
<dbReference type="Gene3D" id="1.25.40.10">
    <property type="entry name" value="Tetratricopeptide repeat domain"/>
    <property type="match status" value="1"/>
</dbReference>
<gene>
    <name evidence="18" type="ORF">BDEG_24057</name>
</gene>
<dbReference type="STRING" id="403673.A0A177WJK4"/>
<dbReference type="CDD" id="cd07417">
    <property type="entry name" value="MPP_PP5_C"/>
    <property type="match status" value="1"/>
</dbReference>
<evidence type="ECO:0000259" key="17">
    <source>
        <dbReference type="SMART" id="SM00156"/>
    </source>
</evidence>
<evidence type="ECO:0000256" key="1">
    <source>
        <dbReference type="ARBA" id="ARBA00001936"/>
    </source>
</evidence>
<evidence type="ECO:0000256" key="7">
    <source>
        <dbReference type="ARBA" id="ARBA00022737"/>
    </source>
</evidence>
<evidence type="ECO:0000256" key="5">
    <source>
        <dbReference type="ARBA" id="ARBA00013081"/>
    </source>
</evidence>
<evidence type="ECO:0000256" key="13">
    <source>
        <dbReference type="ARBA" id="ARBA00047986"/>
    </source>
</evidence>
<keyword evidence="7" id="KW-0677">Repeat</keyword>
<evidence type="ECO:0000256" key="3">
    <source>
        <dbReference type="ARBA" id="ARBA00004123"/>
    </source>
</evidence>
<reference evidence="18 19" key="1">
    <citation type="submission" date="2006-10" db="EMBL/GenBank/DDBJ databases">
        <title>The Genome Sequence of Batrachochytrium dendrobatidis JEL423.</title>
        <authorList>
            <consortium name="The Broad Institute Genome Sequencing Platform"/>
            <person name="Birren B."/>
            <person name="Lander E."/>
            <person name="Galagan J."/>
            <person name="Cuomo C."/>
            <person name="Devon K."/>
            <person name="Jaffe D."/>
            <person name="Butler J."/>
            <person name="Alvarez P."/>
            <person name="Gnerre S."/>
            <person name="Grabherr M."/>
            <person name="Kleber M."/>
            <person name="Mauceli E."/>
            <person name="Brockman W."/>
            <person name="Young S."/>
            <person name="LaButti K."/>
            <person name="Sykes S."/>
            <person name="DeCaprio D."/>
            <person name="Crawford M."/>
            <person name="Koehrsen M."/>
            <person name="Engels R."/>
            <person name="Montgomery P."/>
            <person name="Pearson M."/>
            <person name="Howarth C."/>
            <person name="Larson L."/>
            <person name="White J."/>
            <person name="O'Leary S."/>
            <person name="Kodira C."/>
            <person name="Zeng Q."/>
            <person name="Yandava C."/>
            <person name="Alvarado L."/>
            <person name="Longcore J."/>
            <person name="James T."/>
        </authorList>
    </citation>
    <scope>NUCLEOTIDE SEQUENCE [LARGE SCALE GENOMIC DNA]</scope>
    <source>
        <strain evidence="18 19">JEL423</strain>
    </source>
</reference>
<comment type="catalytic activity">
    <reaction evidence="14">
        <text>O-phospho-L-threonyl-[protein] + H2O = L-threonyl-[protein] + phosphate</text>
        <dbReference type="Rhea" id="RHEA:47004"/>
        <dbReference type="Rhea" id="RHEA-COMP:11060"/>
        <dbReference type="Rhea" id="RHEA-COMP:11605"/>
        <dbReference type="ChEBI" id="CHEBI:15377"/>
        <dbReference type="ChEBI" id="CHEBI:30013"/>
        <dbReference type="ChEBI" id="CHEBI:43474"/>
        <dbReference type="ChEBI" id="CHEBI:61977"/>
        <dbReference type="EC" id="3.1.3.16"/>
    </reaction>
    <physiologicalReaction direction="left-to-right" evidence="14">
        <dbReference type="Rhea" id="RHEA:47005"/>
    </physiologicalReaction>
</comment>
<dbReference type="VEuPathDB" id="FungiDB:BDEG_24057"/>
<dbReference type="OrthoDB" id="445564at2759"/>
<dbReference type="AlphaFoldDB" id="A0A177WJK4"/>
<dbReference type="GO" id="GO:0005737">
    <property type="term" value="C:cytoplasm"/>
    <property type="evidence" value="ECO:0007669"/>
    <property type="project" value="UniProtKB-ARBA"/>
</dbReference>
<keyword evidence="6" id="KW-0479">Metal-binding</keyword>
<dbReference type="InterPro" id="IPR004843">
    <property type="entry name" value="Calcineurin-like_PHP"/>
</dbReference>
<sequence length="429" mass="48587">MLDVTYNCQSAYTKQELYAAAVLDASDAIMIDSSYIKGYYRRAVGNIALGKLKDAIKDLRTVVKSTPQDRDARTKLAQCEKEQKRIEFEKAIGFEENKINILDRIGNVDEIIVDDSYDGPHLDIKSGITLEFVKNLLEYMKNQKKLHRKYTLQILIAVKALFEALPPIIDITIPADGKITVCGDIHGQYYDLLNIFDNNGLPSPTNMYLWNGDFVDRGSFSVECIITLFSFKLLYPHAVYLSRGNHEADDMNKVYGFEGEVKAKYSELTFRLFSEIFNAVPIGNLINEKILVVHGGLFSRDDVTMDDLRKIDRFKQPGHEGLMCELLWSDPQPEMGRSASKRGVGIQFGPDVTENFLKMNNLDLLIRSHEVKHGGYEIAHNGKCITIFSAPNYCDSTGNMGAYIHITPDLKLKYNQFEAVPNLITYCFP</sequence>
<dbReference type="SMART" id="SM00156">
    <property type="entry name" value="PP2Ac"/>
    <property type="match status" value="1"/>
</dbReference>
<dbReference type="InterPro" id="IPR051134">
    <property type="entry name" value="PPP_phosphatase"/>
</dbReference>
<dbReference type="InterPro" id="IPR029052">
    <property type="entry name" value="Metallo-depent_PP-like"/>
</dbReference>
<evidence type="ECO:0000256" key="16">
    <source>
        <dbReference type="PIRSR" id="PIRSR033096-1"/>
    </source>
</evidence>
<feature type="domain" description="Serine/threonine specific protein phosphatases" evidence="17">
    <location>
        <begin position="146"/>
        <end position="421"/>
    </location>
</feature>
<evidence type="ECO:0000256" key="2">
    <source>
        <dbReference type="ARBA" id="ARBA00001946"/>
    </source>
</evidence>
<organism evidence="18 19">
    <name type="scientific">Batrachochytrium dendrobatidis (strain JEL423)</name>
    <dbReference type="NCBI Taxonomy" id="403673"/>
    <lineage>
        <taxon>Eukaryota</taxon>
        <taxon>Fungi</taxon>
        <taxon>Fungi incertae sedis</taxon>
        <taxon>Chytridiomycota</taxon>
        <taxon>Chytridiomycota incertae sedis</taxon>
        <taxon>Chytridiomycetes</taxon>
        <taxon>Rhizophydiales</taxon>
        <taxon>Rhizophydiales incertae sedis</taxon>
        <taxon>Batrachochytrium</taxon>
    </lineage>
</organism>
<dbReference type="Pfam" id="PF08321">
    <property type="entry name" value="PPP5"/>
    <property type="match status" value="1"/>
</dbReference>
<dbReference type="InterPro" id="IPR041753">
    <property type="entry name" value="PP5_C"/>
</dbReference>